<evidence type="ECO:0000256" key="1">
    <source>
        <dbReference type="ARBA" id="ARBA00009277"/>
    </source>
</evidence>
<reference evidence="3" key="1">
    <citation type="submission" date="2022-10" db="EMBL/GenBank/DDBJ databases">
        <title>Genome assembly of Lactococcus garvieae isolates from cricket gut.</title>
        <authorList>
            <person name="Luecke A.R."/>
            <person name="Brown A.M.V."/>
            <person name="Wakeman C.A."/>
        </authorList>
    </citation>
    <scope>NUCLEOTIDE SEQUENCE</scope>
    <source>
        <strain evidence="3">Alexii-11_2</strain>
    </source>
</reference>
<dbReference type="EMBL" id="CP109635">
    <property type="protein sequence ID" value="UYT10358.1"/>
    <property type="molecule type" value="Genomic_DNA"/>
</dbReference>
<protein>
    <submittedName>
        <fullName evidence="3">IS21 family transposase</fullName>
    </submittedName>
</protein>
<comment type="similarity">
    <text evidence="1">Belongs to the transposase IS21/IS408/IS1162 family.</text>
</comment>
<dbReference type="GO" id="GO:0003676">
    <property type="term" value="F:nucleic acid binding"/>
    <property type="evidence" value="ECO:0007669"/>
    <property type="project" value="InterPro"/>
</dbReference>
<dbReference type="InterPro" id="IPR036397">
    <property type="entry name" value="RNaseH_sf"/>
</dbReference>
<sequence>MRKDILESLSLHFMNDTKPNFADLARRYNCDYRTVKRYYELGQVQTLEEASRRRVPPSLIENFKAKINEKIDLGCSARSIFYFIQKQGYEGSYVTVRRYVKSCKTTKQHKATLRIETSPGLSAQVDWKESLKMISKNGEVFTVNIFCYVLGYSRMKYLQLTTDREQATLFDCLNNAFFELGGVPEEIWFDNMKTVVDHSKSQFTHAVFNETFRQYAKDAGFHPIACRPFRPQTKGKVEALARTVDRLLVFNHEFEDLMELQEIVTMFMDDLNHNEASQALGCPPALRWSEDKESFKAYDDAQLSVYAQPKPEMIRKVSKESMVLYEGRKYSTPLSSIGHNVILEVSNGYLEIYDGGLLVAAHQLTDKPFNYRREDYIEIAKSDVYSHLTEEALEARVNENLLAYDEL</sequence>
<evidence type="ECO:0000313" key="3">
    <source>
        <dbReference type="EMBL" id="UYT10358.1"/>
    </source>
</evidence>
<name>A0AA46TXK9_9LACT</name>
<dbReference type="Pfam" id="PF22483">
    <property type="entry name" value="Mu-transpos_C_2"/>
    <property type="match status" value="1"/>
</dbReference>
<evidence type="ECO:0000259" key="2">
    <source>
        <dbReference type="PROSITE" id="PS50994"/>
    </source>
</evidence>
<dbReference type="RefSeq" id="WP_264308212.1">
    <property type="nucleotide sequence ID" value="NZ_CP109635.1"/>
</dbReference>
<feature type="domain" description="Integrase catalytic" evidence="2">
    <location>
        <begin position="115"/>
        <end position="292"/>
    </location>
</feature>
<gene>
    <name evidence="3" type="primary">istA</name>
    <name evidence="3" type="ORF">OF801_10550</name>
</gene>
<proteinExistence type="inferred from homology"/>
<dbReference type="Proteomes" id="UP001164042">
    <property type="component" value="Chromosome"/>
</dbReference>
<evidence type="ECO:0000313" key="4">
    <source>
        <dbReference type="Proteomes" id="UP001164042"/>
    </source>
</evidence>
<accession>A0AA46TXK9</accession>
<organism evidence="3 4">
    <name type="scientific">Lactococcus garvieae</name>
    <dbReference type="NCBI Taxonomy" id="1363"/>
    <lineage>
        <taxon>Bacteria</taxon>
        <taxon>Bacillati</taxon>
        <taxon>Bacillota</taxon>
        <taxon>Bacilli</taxon>
        <taxon>Lactobacillales</taxon>
        <taxon>Streptococcaceae</taxon>
        <taxon>Lactococcus</taxon>
    </lineage>
</organism>
<dbReference type="Gene3D" id="3.30.420.10">
    <property type="entry name" value="Ribonuclease H-like superfamily/Ribonuclease H"/>
    <property type="match status" value="1"/>
</dbReference>
<dbReference type="PANTHER" id="PTHR35004">
    <property type="entry name" value="TRANSPOSASE RV3428C-RELATED"/>
    <property type="match status" value="1"/>
</dbReference>
<dbReference type="InterPro" id="IPR054353">
    <property type="entry name" value="IstA-like_C"/>
</dbReference>
<dbReference type="NCBIfam" id="NF033546">
    <property type="entry name" value="transpos_IS21"/>
    <property type="match status" value="1"/>
</dbReference>
<dbReference type="InterPro" id="IPR001584">
    <property type="entry name" value="Integrase_cat-core"/>
</dbReference>
<dbReference type="InterPro" id="IPR012337">
    <property type="entry name" value="RNaseH-like_sf"/>
</dbReference>
<dbReference type="GO" id="GO:0015074">
    <property type="term" value="P:DNA integration"/>
    <property type="evidence" value="ECO:0007669"/>
    <property type="project" value="InterPro"/>
</dbReference>
<dbReference type="PROSITE" id="PS50994">
    <property type="entry name" value="INTEGRASE"/>
    <property type="match status" value="1"/>
</dbReference>
<dbReference type="Pfam" id="PF00665">
    <property type="entry name" value="rve"/>
    <property type="match status" value="1"/>
</dbReference>
<dbReference type="PANTHER" id="PTHR35004:SF6">
    <property type="entry name" value="TRANSPOSASE"/>
    <property type="match status" value="1"/>
</dbReference>
<dbReference type="SUPFAM" id="SSF53098">
    <property type="entry name" value="Ribonuclease H-like"/>
    <property type="match status" value="1"/>
</dbReference>
<dbReference type="AlphaFoldDB" id="A0AA46TXK9"/>